<keyword evidence="3" id="KW-0964">Secreted</keyword>
<dbReference type="Pfam" id="PF22842">
    <property type="entry name" value="Pel9A-like_beta_helix"/>
    <property type="match status" value="1"/>
</dbReference>
<dbReference type="InterPro" id="IPR012334">
    <property type="entry name" value="Pectin_lyas_fold"/>
</dbReference>
<gene>
    <name evidence="10" type="ORF">METZ01_LOCUS492861</name>
</gene>
<evidence type="ECO:0000256" key="3">
    <source>
        <dbReference type="ARBA" id="ARBA00022525"/>
    </source>
</evidence>
<comment type="subcellular location">
    <subcellularLocation>
        <location evidence="2">Secreted</location>
    </subcellularLocation>
</comment>
<keyword evidence="5" id="KW-0732">Signal</keyword>
<evidence type="ECO:0000256" key="5">
    <source>
        <dbReference type="ARBA" id="ARBA00022729"/>
    </source>
</evidence>
<accession>A0A383D616</accession>
<evidence type="ECO:0000256" key="6">
    <source>
        <dbReference type="ARBA" id="ARBA00022837"/>
    </source>
</evidence>
<evidence type="ECO:0000256" key="2">
    <source>
        <dbReference type="ARBA" id="ARBA00004613"/>
    </source>
</evidence>
<dbReference type="InterPro" id="IPR053868">
    <property type="entry name" value="Pel9A-like_beta_helix"/>
</dbReference>
<keyword evidence="6" id="KW-0106">Calcium</keyword>
<proteinExistence type="inferred from homology"/>
<evidence type="ECO:0000256" key="7">
    <source>
        <dbReference type="ARBA" id="ARBA00023239"/>
    </source>
</evidence>
<organism evidence="10">
    <name type="scientific">marine metagenome</name>
    <dbReference type="NCBI Taxonomy" id="408172"/>
    <lineage>
        <taxon>unclassified sequences</taxon>
        <taxon>metagenomes</taxon>
        <taxon>ecological metagenomes</taxon>
    </lineage>
</organism>
<evidence type="ECO:0000259" key="9">
    <source>
        <dbReference type="Pfam" id="PF22842"/>
    </source>
</evidence>
<sequence>MNKYLLPLMLSSLVYSTDYYVSPVGSDNNPGTLTSPFKTIQKATDNLDAGDVVNIMGGVYHESVSMDNVDGAEGMPIVFRAYDFERVVMDGTKPIDSVWTVHENEIWKTQIDFDVWQLFLDRQEQVMSRWPNARFDDG</sequence>
<protein>
    <recommendedName>
        <fullName evidence="9">Pel9A-like right handed beta-helix region domain-containing protein</fullName>
    </recommendedName>
</protein>
<keyword evidence="4" id="KW-0479">Metal-binding</keyword>
<name>A0A383D616_9ZZZZ</name>
<comment type="cofactor">
    <cofactor evidence="1">
        <name>Ca(2+)</name>
        <dbReference type="ChEBI" id="CHEBI:29108"/>
    </cofactor>
</comment>
<dbReference type="PANTHER" id="PTHR40088">
    <property type="entry name" value="PECTATE LYASE (EUROFUNG)"/>
    <property type="match status" value="1"/>
</dbReference>
<dbReference type="SUPFAM" id="SSF51126">
    <property type="entry name" value="Pectin lyase-like"/>
    <property type="match status" value="1"/>
</dbReference>
<feature type="domain" description="Pel9A-like right handed beta-helix region" evidence="9">
    <location>
        <begin position="16"/>
        <end position="61"/>
    </location>
</feature>
<evidence type="ECO:0000256" key="8">
    <source>
        <dbReference type="ARBA" id="ARBA00038263"/>
    </source>
</evidence>
<dbReference type="PANTHER" id="PTHR40088:SF1">
    <property type="entry name" value="PECTATE LYASE PEL9"/>
    <property type="match status" value="1"/>
</dbReference>
<evidence type="ECO:0000313" key="10">
    <source>
        <dbReference type="EMBL" id="SVE40007.1"/>
    </source>
</evidence>
<dbReference type="GO" id="GO:0046872">
    <property type="term" value="F:metal ion binding"/>
    <property type="evidence" value="ECO:0007669"/>
    <property type="project" value="UniProtKB-KW"/>
</dbReference>
<feature type="non-terminal residue" evidence="10">
    <location>
        <position position="138"/>
    </location>
</feature>
<dbReference type="EMBL" id="UINC01214671">
    <property type="protein sequence ID" value="SVE40007.1"/>
    <property type="molecule type" value="Genomic_DNA"/>
</dbReference>
<dbReference type="Gene3D" id="2.160.20.10">
    <property type="entry name" value="Single-stranded right-handed beta-helix, Pectin lyase-like"/>
    <property type="match status" value="1"/>
</dbReference>
<dbReference type="GO" id="GO:0005576">
    <property type="term" value="C:extracellular region"/>
    <property type="evidence" value="ECO:0007669"/>
    <property type="project" value="UniProtKB-SubCell"/>
</dbReference>
<comment type="similarity">
    <text evidence="8">Belongs to the polysaccharide lyase 9 family.</text>
</comment>
<dbReference type="InterPro" id="IPR052052">
    <property type="entry name" value="Polysaccharide_Lyase_9"/>
</dbReference>
<evidence type="ECO:0000256" key="4">
    <source>
        <dbReference type="ARBA" id="ARBA00022723"/>
    </source>
</evidence>
<dbReference type="GO" id="GO:0016837">
    <property type="term" value="F:carbon-oxygen lyase activity, acting on polysaccharides"/>
    <property type="evidence" value="ECO:0007669"/>
    <property type="project" value="TreeGrafter"/>
</dbReference>
<dbReference type="AlphaFoldDB" id="A0A383D616"/>
<keyword evidence="7" id="KW-0456">Lyase</keyword>
<dbReference type="InterPro" id="IPR011050">
    <property type="entry name" value="Pectin_lyase_fold/virulence"/>
</dbReference>
<reference evidence="10" key="1">
    <citation type="submission" date="2018-05" db="EMBL/GenBank/DDBJ databases">
        <authorList>
            <person name="Lanie J.A."/>
            <person name="Ng W.-L."/>
            <person name="Kazmierczak K.M."/>
            <person name="Andrzejewski T.M."/>
            <person name="Davidsen T.M."/>
            <person name="Wayne K.J."/>
            <person name="Tettelin H."/>
            <person name="Glass J.I."/>
            <person name="Rusch D."/>
            <person name="Podicherti R."/>
            <person name="Tsui H.-C.T."/>
            <person name="Winkler M.E."/>
        </authorList>
    </citation>
    <scope>NUCLEOTIDE SEQUENCE</scope>
</reference>
<evidence type="ECO:0000256" key="1">
    <source>
        <dbReference type="ARBA" id="ARBA00001913"/>
    </source>
</evidence>